<evidence type="ECO:0000313" key="3">
    <source>
        <dbReference type="Proteomes" id="UP000190409"/>
    </source>
</evidence>
<dbReference type="PROSITE" id="PS50943">
    <property type="entry name" value="HTH_CROC1"/>
    <property type="match status" value="1"/>
</dbReference>
<organism evidence="2 3">
    <name type="scientific">Dolosigranulum pigrum</name>
    <dbReference type="NCBI Taxonomy" id="29394"/>
    <lineage>
        <taxon>Bacteria</taxon>
        <taxon>Bacillati</taxon>
        <taxon>Bacillota</taxon>
        <taxon>Bacilli</taxon>
        <taxon>Lactobacillales</taxon>
        <taxon>Carnobacteriaceae</taxon>
        <taxon>Dolosigranulum</taxon>
    </lineage>
</organism>
<name>A0A1S8KN63_9LACT</name>
<dbReference type="Gene3D" id="1.10.260.40">
    <property type="entry name" value="lambda repressor-like DNA-binding domains"/>
    <property type="match status" value="1"/>
</dbReference>
<dbReference type="Proteomes" id="UP000190409">
    <property type="component" value="Unassembled WGS sequence"/>
</dbReference>
<dbReference type="InterPro" id="IPR010982">
    <property type="entry name" value="Lambda_DNA-bd_dom_sf"/>
</dbReference>
<evidence type="ECO:0000259" key="1">
    <source>
        <dbReference type="PROSITE" id="PS50943"/>
    </source>
</evidence>
<dbReference type="CDD" id="cd00093">
    <property type="entry name" value="HTH_XRE"/>
    <property type="match status" value="1"/>
</dbReference>
<dbReference type="InterPro" id="IPR001387">
    <property type="entry name" value="Cro/C1-type_HTH"/>
</dbReference>
<protein>
    <recommendedName>
        <fullName evidence="1">HTH cro/C1-type domain-containing protein</fullName>
    </recommendedName>
</protein>
<feature type="domain" description="HTH cro/C1-type" evidence="1">
    <location>
        <begin position="10"/>
        <end position="67"/>
    </location>
</feature>
<accession>A0A1S8KN63</accession>
<dbReference type="Pfam" id="PF01381">
    <property type="entry name" value="HTH_3"/>
    <property type="match status" value="1"/>
</dbReference>
<dbReference type="GO" id="GO:0003677">
    <property type="term" value="F:DNA binding"/>
    <property type="evidence" value="ECO:0007669"/>
    <property type="project" value="InterPro"/>
</dbReference>
<dbReference type="EMBL" id="MUYF01000003">
    <property type="protein sequence ID" value="OOL81150.1"/>
    <property type="molecule type" value="Genomic_DNA"/>
</dbReference>
<comment type="caution">
    <text evidence="2">The sequence shown here is derived from an EMBL/GenBank/DDBJ whole genome shotgun (WGS) entry which is preliminary data.</text>
</comment>
<sequence>MNLHLLGGRIKKPRLEKKMTQEALCQRGNQEVICIKTLQRIECGKVAARITTLSFIAKQLDISLEELININSQDVLK</sequence>
<gene>
    <name evidence="2" type="ORF">BWX42_04765</name>
</gene>
<proteinExistence type="predicted"/>
<reference evidence="2 3" key="1">
    <citation type="submission" date="2017-01" db="EMBL/GenBank/DDBJ databases">
        <title>Complete Genome Sequence of Dolosigranulum pigrum isolated from a Patient with interstitial lung disease.</title>
        <authorList>
            <person name="Mukhopadhyay R."/>
            <person name="Joaquin J."/>
            <person name="Hogue R."/>
            <person name="Fitzgerald S."/>
            <person name="Jospin G."/>
            <person name="Eisen J.A."/>
            <person name="Chaturvedi V."/>
        </authorList>
    </citation>
    <scope>NUCLEOTIDE SEQUENCE [LARGE SCALE GENOMIC DNA]</scope>
    <source>
        <strain evidence="2 3">15S00348</strain>
    </source>
</reference>
<dbReference type="SUPFAM" id="SSF47413">
    <property type="entry name" value="lambda repressor-like DNA-binding domains"/>
    <property type="match status" value="1"/>
</dbReference>
<dbReference type="AlphaFoldDB" id="A0A1S8KN63"/>
<evidence type="ECO:0000313" key="2">
    <source>
        <dbReference type="EMBL" id="OOL81150.1"/>
    </source>
</evidence>